<dbReference type="Proteomes" id="UP000076167">
    <property type="component" value="Unassembled WGS sequence"/>
</dbReference>
<organism evidence="1 2">
    <name type="scientific">Thalassospira xiamenensis</name>
    <dbReference type="NCBI Taxonomy" id="220697"/>
    <lineage>
        <taxon>Bacteria</taxon>
        <taxon>Pseudomonadati</taxon>
        <taxon>Pseudomonadota</taxon>
        <taxon>Alphaproteobacteria</taxon>
        <taxon>Rhodospirillales</taxon>
        <taxon>Thalassospiraceae</taxon>
        <taxon>Thalassospira</taxon>
    </lineage>
</organism>
<evidence type="ECO:0000313" key="1">
    <source>
        <dbReference type="EMBL" id="KZC97170.1"/>
    </source>
</evidence>
<name>A0ABR5XWY9_9PROT</name>
<accession>A0ABR5XWY9</accession>
<protein>
    <recommendedName>
        <fullName evidence="3">DUF3168 domain-containing protein</fullName>
    </recommendedName>
</protein>
<evidence type="ECO:0008006" key="3">
    <source>
        <dbReference type="Google" id="ProtNLM"/>
    </source>
</evidence>
<reference evidence="1 2" key="1">
    <citation type="submission" date="2015-12" db="EMBL/GenBank/DDBJ databases">
        <title>Genome sequence of Thalassospira xiamenensis MCCC 1A03005.</title>
        <authorList>
            <person name="Lu L."/>
            <person name="Lai Q."/>
            <person name="Shao Z."/>
            <person name="Qian P."/>
        </authorList>
    </citation>
    <scope>NUCLEOTIDE SEQUENCE [LARGE SCALE GENOMIC DNA]</scope>
    <source>
        <strain evidence="1 2">MCCC 1A03005</strain>
    </source>
</reference>
<proteinExistence type="predicted"/>
<evidence type="ECO:0000313" key="2">
    <source>
        <dbReference type="Proteomes" id="UP000076167"/>
    </source>
</evidence>
<dbReference type="Pfam" id="PF11367">
    <property type="entry name" value="Tail_completion_gp17"/>
    <property type="match status" value="1"/>
</dbReference>
<dbReference type="InterPro" id="IPR053745">
    <property type="entry name" value="Viral_Tail_Comp_sf"/>
</dbReference>
<dbReference type="Gene3D" id="3.30.2000.30">
    <property type="match status" value="1"/>
</dbReference>
<gene>
    <name evidence="1" type="ORF">AUP40_04330</name>
</gene>
<dbReference type="RefSeq" id="WP_063093016.1">
    <property type="nucleotide sequence ID" value="NZ_JAINWB010000003.1"/>
</dbReference>
<comment type="caution">
    <text evidence="1">The sequence shown here is derived from an EMBL/GenBank/DDBJ whole genome shotgun (WGS) entry which is preliminary data.</text>
</comment>
<sequence>MSSLDLQKAIVTLLDGVLSCPVYDDVPDDAQYPYVVVDADLVSNSRALDQYRETVMVYLSIWSDYAGRKEVKQIADTIRTATENTCPAMDSGVCENLRFERVTTSKDVDGTTYTGRVTLRAIIRP</sequence>
<keyword evidence="2" id="KW-1185">Reference proteome</keyword>
<dbReference type="InterPro" id="IPR021508">
    <property type="entry name" value="Gp17-like"/>
</dbReference>
<dbReference type="EMBL" id="LPXL01000056">
    <property type="protein sequence ID" value="KZC97170.1"/>
    <property type="molecule type" value="Genomic_DNA"/>
</dbReference>